<dbReference type="STRING" id="563176.SAMN04488090_3370"/>
<organism evidence="2 3">
    <name type="scientific">Siphonobacter aquaeclarae</name>
    <dbReference type="NCBI Taxonomy" id="563176"/>
    <lineage>
        <taxon>Bacteria</taxon>
        <taxon>Pseudomonadati</taxon>
        <taxon>Bacteroidota</taxon>
        <taxon>Cytophagia</taxon>
        <taxon>Cytophagales</taxon>
        <taxon>Cytophagaceae</taxon>
        <taxon>Siphonobacter</taxon>
    </lineage>
</organism>
<dbReference type="OrthoDB" id="871734at2"/>
<reference evidence="2 3" key="1">
    <citation type="submission" date="2016-10" db="EMBL/GenBank/DDBJ databases">
        <authorList>
            <person name="de Groot N.N."/>
        </authorList>
    </citation>
    <scope>NUCLEOTIDE SEQUENCE [LARGE SCALE GENOMIC DNA]</scope>
    <source>
        <strain evidence="2 3">DSM 21668</strain>
    </source>
</reference>
<protein>
    <submittedName>
        <fullName evidence="2">KAP family P-loop domain-containing protein</fullName>
    </submittedName>
</protein>
<dbReference type="Pfam" id="PF07693">
    <property type="entry name" value="KAP_NTPase"/>
    <property type="match status" value="1"/>
</dbReference>
<evidence type="ECO:0000259" key="1">
    <source>
        <dbReference type="Pfam" id="PF07693"/>
    </source>
</evidence>
<feature type="domain" description="KAP NTPase" evidence="1">
    <location>
        <begin position="30"/>
        <end position="237"/>
    </location>
</feature>
<sequence length="520" mass="60995">MSTRSDEPAVDIEQQIHRFEKHLSLPDNERIIVSGPFGSGKSYFLRKMFDTFKEKYEVFSISPVNYSISPNKDIFELIKYDILFQMIKKEISFEEHDFSLLLTSQMAVINSKKTQKAIADFILICLEKFTLIGKDFIEIYKKFKEIIDSVKEYHKKIQIDDKIEIEDYLDKIRKDISNPSYGEDQFMTIIKKYITKYYTEEPKKPDKNLKYPILIIDDLDRIDPEHIFRILNIFSAHIDWQSNSTIANKFGFTHVVLVCDIVNIRSVYSSKYGAKTDFSGYIDKFYSHYIFFHSITTRLSAYLENIITTISYSKTKYFIDKKQHEILVILKNLTNYGYLNIRKLRKLHNLDIIHKNIKLIGDFHFVALDIFIYHEILSSLVDPIEVIEPLISLRRIKSDLDFEVNDVATKQSLNFHYISACAVIHFVSKNRSSPHETQFQFDLAVESMEGRTVIYSFAGKFKPESKGLKVKDETEHETSHFTINYMIDTINSDGKSVLYSSINTLDLMIATYKLFQRNRI</sequence>
<proteinExistence type="predicted"/>
<dbReference type="Gene3D" id="3.40.50.300">
    <property type="entry name" value="P-loop containing nucleotide triphosphate hydrolases"/>
    <property type="match status" value="1"/>
</dbReference>
<dbReference type="RefSeq" id="WP_093204791.1">
    <property type="nucleotide sequence ID" value="NZ_FNGS01000006.1"/>
</dbReference>
<evidence type="ECO:0000313" key="2">
    <source>
        <dbReference type="EMBL" id="SDM41340.1"/>
    </source>
</evidence>
<dbReference type="Proteomes" id="UP000198901">
    <property type="component" value="Unassembled WGS sequence"/>
</dbReference>
<dbReference type="InterPro" id="IPR011646">
    <property type="entry name" value="KAP_P-loop"/>
</dbReference>
<name>A0A1G9T115_9BACT</name>
<dbReference type="EMBL" id="FNGS01000006">
    <property type="protein sequence ID" value="SDM41340.1"/>
    <property type="molecule type" value="Genomic_DNA"/>
</dbReference>
<keyword evidence="3" id="KW-1185">Reference proteome</keyword>
<gene>
    <name evidence="2" type="ORF">SAMN04488090_3370</name>
</gene>
<dbReference type="SUPFAM" id="SSF52540">
    <property type="entry name" value="P-loop containing nucleoside triphosphate hydrolases"/>
    <property type="match status" value="1"/>
</dbReference>
<dbReference type="InterPro" id="IPR027417">
    <property type="entry name" value="P-loop_NTPase"/>
</dbReference>
<accession>A0A1G9T115</accession>
<dbReference type="AlphaFoldDB" id="A0A1G9T115"/>
<evidence type="ECO:0000313" key="3">
    <source>
        <dbReference type="Proteomes" id="UP000198901"/>
    </source>
</evidence>